<dbReference type="GO" id="GO:0005615">
    <property type="term" value="C:extracellular space"/>
    <property type="evidence" value="ECO:0007669"/>
    <property type="project" value="TreeGrafter"/>
</dbReference>
<dbReference type="PANTHER" id="PTHR11844:SF33">
    <property type="entry name" value="TISSUE INHIBITOR OF METALLOPROTEINASE"/>
    <property type="match status" value="1"/>
</dbReference>
<feature type="chain" id="PRO_5016835690" description="NTR domain-containing protein" evidence="3">
    <location>
        <begin position="20"/>
        <end position="162"/>
    </location>
</feature>
<dbReference type="GO" id="GO:0051045">
    <property type="term" value="P:negative regulation of membrane protein ectodomain proteolysis"/>
    <property type="evidence" value="ECO:0007669"/>
    <property type="project" value="TreeGrafter"/>
</dbReference>
<reference evidence="4 5" key="1">
    <citation type="submission" date="2014-10" db="EMBL/GenBank/DDBJ databases">
        <title>Draft genome of the hookworm Ancylostoma caninum.</title>
        <authorList>
            <person name="Mitreva M."/>
        </authorList>
    </citation>
    <scope>NUCLEOTIDE SEQUENCE [LARGE SCALE GENOMIC DNA]</scope>
    <source>
        <strain evidence="4 5">Baltimore</strain>
    </source>
</reference>
<evidence type="ECO:0000256" key="3">
    <source>
        <dbReference type="SAM" id="SignalP"/>
    </source>
</evidence>
<dbReference type="STRING" id="29170.A0A368FV50"/>
<evidence type="ECO:0008006" key="6">
    <source>
        <dbReference type="Google" id="ProtNLM"/>
    </source>
</evidence>
<dbReference type="SUPFAM" id="SSF50242">
    <property type="entry name" value="TIMP-like"/>
    <property type="match status" value="1"/>
</dbReference>
<dbReference type="Pfam" id="PF00965">
    <property type="entry name" value="TIMP"/>
    <property type="match status" value="1"/>
</dbReference>
<accession>A0A368FV50</accession>
<evidence type="ECO:0000256" key="1">
    <source>
        <dbReference type="ARBA" id="ARBA00004613"/>
    </source>
</evidence>
<name>A0A368FV50_ANCCA</name>
<dbReference type="Gene3D" id="2.40.50.120">
    <property type="match status" value="1"/>
</dbReference>
<gene>
    <name evidence="4" type="ORF">ANCCAN_18043</name>
</gene>
<keyword evidence="5" id="KW-1185">Reference proteome</keyword>
<evidence type="ECO:0000256" key="2">
    <source>
        <dbReference type="ARBA" id="ARBA00022525"/>
    </source>
</evidence>
<organism evidence="4 5">
    <name type="scientific">Ancylostoma caninum</name>
    <name type="common">Dog hookworm</name>
    <dbReference type="NCBI Taxonomy" id="29170"/>
    <lineage>
        <taxon>Eukaryota</taxon>
        <taxon>Metazoa</taxon>
        <taxon>Ecdysozoa</taxon>
        <taxon>Nematoda</taxon>
        <taxon>Chromadorea</taxon>
        <taxon>Rhabditida</taxon>
        <taxon>Rhabditina</taxon>
        <taxon>Rhabditomorpha</taxon>
        <taxon>Strongyloidea</taxon>
        <taxon>Ancylostomatidae</taxon>
        <taxon>Ancylostomatinae</taxon>
        <taxon>Ancylostoma</taxon>
    </lineage>
</organism>
<dbReference type="GO" id="GO:0002020">
    <property type="term" value="F:protease binding"/>
    <property type="evidence" value="ECO:0007669"/>
    <property type="project" value="TreeGrafter"/>
</dbReference>
<dbReference type="OrthoDB" id="6041373at2759"/>
<dbReference type="GO" id="GO:0008191">
    <property type="term" value="F:metalloendopeptidase inhibitor activity"/>
    <property type="evidence" value="ECO:0007669"/>
    <property type="project" value="InterPro"/>
</dbReference>
<comment type="subcellular location">
    <subcellularLocation>
        <location evidence="1">Secreted</location>
    </subcellularLocation>
</comment>
<protein>
    <recommendedName>
        <fullName evidence="6">NTR domain-containing protein</fullName>
    </recommendedName>
</protein>
<evidence type="ECO:0000313" key="4">
    <source>
        <dbReference type="EMBL" id="RCN36081.1"/>
    </source>
</evidence>
<keyword evidence="2" id="KW-0964">Secreted</keyword>
<sequence length="162" mass="18430">MNVLVILSFFLAFIITTEGCTCQPRSISVADLCTYDYGQRNSKNPYFIRDPWEAQQHSIRFLAVSRSTVKSISAVGEANTGYKLYEVKHGKIFLNKTNFTLPNTIRTPALENLCGASLEMDMYLLTGKIDQHGQAWISLCNINKLWEKVTKSERKILKDLKC</sequence>
<dbReference type="PANTHER" id="PTHR11844">
    <property type="entry name" value="METALLOPROTEASE INHIBITOR"/>
    <property type="match status" value="1"/>
</dbReference>
<dbReference type="Proteomes" id="UP000252519">
    <property type="component" value="Unassembled WGS sequence"/>
</dbReference>
<proteinExistence type="predicted"/>
<keyword evidence="3" id="KW-0732">Signal</keyword>
<dbReference type="GO" id="GO:0031012">
    <property type="term" value="C:extracellular matrix"/>
    <property type="evidence" value="ECO:0007669"/>
    <property type="project" value="TreeGrafter"/>
</dbReference>
<comment type="caution">
    <text evidence="4">The sequence shown here is derived from an EMBL/GenBank/DDBJ whole genome shotgun (WGS) entry which is preliminary data.</text>
</comment>
<feature type="signal peptide" evidence="3">
    <location>
        <begin position="1"/>
        <end position="19"/>
    </location>
</feature>
<dbReference type="EMBL" id="JOJR01000592">
    <property type="protein sequence ID" value="RCN36081.1"/>
    <property type="molecule type" value="Genomic_DNA"/>
</dbReference>
<dbReference type="AlphaFoldDB" id="A0A368FV50"/>
<dbReference type="InterPro" id="IPR008993">
    <property type="entry name" value="TIMP-like_OB-fold"/>
</dbReference>
<evidence type="ECO:0000313" key="5">
    <source>
        <dbReference type="Proteomes" id="UP000252519"/>
    </source>
</evidence>
<dbReference type="InterPro" id="IPR001820">
    <property type="entry name" value="TIMP"/>
</dbReference>